<feature type="signal peptide" evidence="1">
    <location>
        <begin position="1"/>
        <end position="19"/>
    </location>
</feature>
<reference evidence="2" key="2">
    <citation type="submission" date="2023-06" db="EMBL/GenBank/DDBJ databases">
        <authorList>
            <consortium name="Lawrence Berkeley National Laboratory"/>
            <person name="Haridas S."/>
            <person name="Hensen N."/>
            <person name="Bonometti L."/>
            <person name="Westerberg I."/>
            <person name="Brannstrom I.O."/>
            <person name="Guillou S."/>
            <person name="Cros-Aarteil S."/>
            <person name="Calhoun S."/>
            <person name="Kuo A."/>
            <person name="Mondo S."/>
            <person name="Pangilinan J."/>
            <person name="Riley R."/>
            <person name="Labutti K."/>
            <person name="Andreopoulos B."/>
            <person name="Lipzen A."/>
            <person name="Chen C."/>
            <person name="Yanf M."/>
            <person name="Daum C."/>
            <person name="Ng V."/>
            <person name="Clum A."/>
            <person name="Steindorff A."/>
            <person name="Ohm R."/>
            <person name="Martin F."/>
            <person name="Silar P."/>
            <person name="Natvig D."/>
            <person name="Lalanne C."/>
            <person name="Gautier V."/>
            <person name="Ament-Velasquez S.L."/>
            <person name="Kruys A."/>
            <person name="Hutchinson M.I."/>
            <person name="Powell A.J."/>
            <person name="Barry K."/>
            <person name="Miller A.N."/>
            <person name="Grigoriev I.V."/>
            <person name="Debuchy R."/>
            <person name="Gladieux P."/>
            <person name="Thoren M.H."/>
            <person name="Johannesson H."/>
        </authorList>
    </citation>
    <scope>NUCLEOTIDE SEQUENCE</scope>
    <source>
        <strain evidence="2">SMH4131-1</strain>
    </source>
</reference>
<keyword evidence="1" id="KW-0732">Signal</keyword>
<dbReference type="AlphaFoldDB" id="A0AAE0ILP5"/>
<sequence>MLVRLRLCCCCCCCSKTWASSIPVWPLAASHQPVLESGPYCGPVSTPSPTAVCAKNLHVVLDVPTAHCPVPVIILDLVDGRSHWWLNPTANQPSRGGWGSRWSHGSCCCSRSRSFFSLCCGCG</sequence>
<evidence type="ECO:0008006" key="4">
    <source>
        <dbReference type="Google" id="ProtNLM"/>
    </source>
</evidence>
<dbReference type="Proteomes" id="UP001286456">
    <property type="component" value="Unassembled WGS sequence"/>
</dbReference>
<organism evidence="2 3">
    <name type="scientific">Cercophora scortea</name>
    <dbReference type="NCBI Taxonomy" id="314031"/>
    <lineage>
        <taxon>Eukaryota</taxon>
        <taxon>Fungi</taxon>
        <taxon>Dikarya</taxon>
        <taxon>Ascomycota</taxon>
        <taxon>Pezizomycotina</taxon>
        <taxon>Sordariomycetes</taxon>
        <taxon>Sordariomycetidae</taxon>
        <taxon>Sordariales</taxon>
        <taxon>Lasiosphaeriaceae</taxon>
        <taxon>Cercophora</taxon>
    </lineage>
</organism>
<proteinExistence type="predicted"/>
<protein>
    <recommendedName>
        <fullName evidence="4">Secreted protein</fullName>
    </recommendedName>
</protein>
<reference evidence="2" key="1">
    <citation type="journal article" date="2023" name="Mol. Phylogenet. Evol.">
        <title>Genome-scale phylogeny and comparative genomics of the fungal order Sordariales.</title>
        <authorList>
            <person name="Hensen N."/>
            <person name="Bonometti L."/>
            <person name="Westerberg I."/>
            <person name="Brannstrom I.O."/>
            <person name="Guillou S."/>
            <person name="Cros-Aarteil S."/>
            <person name="Calhoun S."/>
            <person name="Haridas S."/>
            <person name="Kuo A."/>
            <person name="Mondo S."/>
            <person name="Pangilinan J."/>
            <person name="Riley R."/>
            <person name="LaButti K."/>
            <person name="Andreopoulos B."/>
            <person name="Lipzen A."/>
            <person name="Chen C."/>
            <person name="Yan M."/>
            <person name="Daum C."/>
            <person name="Ng V."/>
            <person name="Clum A."/>
            <person name="Steindorff A."/>
            <person name="Ohm R.A."/>
            <person name="Martin F."/>
            <person name="Silar P."/>
            <person name="Natvig D.O."/>
            <person name="Lalanne C."/>
            <person name="Gautier V."/>
            <person name="Ament-Velasquez S.L."/>
            <person name="Kruys A."/>
            <person name="Hutchinson M.I."/>
            <person name="Powell A.J."/>
            <person name="Barry K."/>
            <person name="Miller A.N."/>
            <person name="Grigoriev I.V."/>
            <person name="Debuchy R."/>
            <person name="Gladieux P."/>
            <person name="Hiltunen Thoren M."/>
            <person name="Johannesson H."/>
        </authorList>
    </citation>
    <scope>NUCLEOTIDE SEQUENCE</scope>
    <source>
        <strain evidence="2">SMH4131-1</strain>
    </source>
</reference>
<evidence type="ECO:0000313" key="2">
    <source>
        <dbReference type="EMBL" id="KAK3327279.1"/>
    </source>
</evidence>
<keyword evidence="3" id="KW-1185">Reference proteome</keyword>
<comment type="caution">
    <text evidence="2">The sequence shown here is derived from an EMBL/GenBank/DDBJ whole genome shotgun (WGS) entry which is preliminary data.</text>
</comment>
<name>A0AAE0ILP5_9PEZI</name>
<accession>A0AAE0ILP5</accession>
<evidence type="ECO:0000256" key="1">
    <source>
        <dbReference type="SAM" id="SignalP"/>
    </source>
</evidence>
<feature type="chain" id="PRO_5042172516" description="Secreted protein" evidence="1">
    <location>
        <begin position="20"/>
        <end position="123"/>
    </location>
</feature>
<dbReference type="EMBL" id="JAUEPO010000003">
    <property type="protein sequence ID" value="KAK3327279.1"/>
    <property type="molecule type" value="Genomic_DNA"/>
</dbReference>
<evidence type="ECO:0000313" key="3">
    <source>
        <dbReference type="Proteomes" id="UP001286456"/>
    </source>
</evidence>
<gene>
    <name evidence="2" type="ORF">B0T19DRAFT_158265</name>
</gene>